<sequence>MKAINDWLSLLGEAKGSDDASSVHSSASLRRVSSRAIISLPSGLLDTVDQAIRNDDAPILSELLMEADTDSDVSSPPHQKLLLNLLQRAISCRSRACIEKLLSQIRSLDEDDDLNNRNCIHRLVISIGRVKTLEAQQALNSNQQ</sequence>
<accession>A0ABR0LTW3</accession>
<dbReference type="Proteomes" id="UP001357485">
    <property type="component" value="Unassembled WGS sequence"/>
</dbReference>
<proteinExistence type="predicted"/>
<gene>
    <name evidence="1" type="primary">GDE1_2</name>
    <name evidence="1" type="ORF">LTR16_009222</name>
</gene>
<reference evidence="1 2" key="1">
    <citation type="submission" date="2023-08" db="EMBL/GenBank/DDBJ databases">
        <title>Black Yeasts Isolated from many extreme environments.</title>
        <authorList>
            <person name="Coleine C."/>
            <person name="Stajich J.E."/>
            <person name="Selbmann L."/>
        </authorList>
    </citation>
    <scope>NUCLEOTIDE SEQUENCE [LARGE SCALE GENOMIC DNA]</scope>
    <source>
        <strain evidence="1 2">CCFEE 536</strain>
    </source>
</reference>
<keyword evidence="2" id="KW-1185">Reference proteome</keyword>
<evidence type="ECO:0000313" key="1">
    <source>
        <dbReference type="EMBL" id="KAK5241593.1"/>
    </source>
</evidence>
<dbReference type="EC" id="3.1.4.46" evidence="1"/>
<keyword evidence="1" id="KW-0378">Hydrolase</keyword>
<protein>
    <submittedName>
        <fullName evidence="1">Glycerophosphocholine phosphodiesterase</fullName>
        <ecNumber evidence="1">3.1.4.46</ecNumber>
    </submittedName>
</protein>
<organism evidence="1 2">
    <name type="scientific">Cryomyces antarcticus</name>
    <dbReference type="NCBI Taxonomy" id="329879"/>
    <lineage>
        <taxon>Eukaryota</taxon>
        <taxon>Fungi</taxon>
        <taxon>Dikarya</taxon>
        <taxon>Ascomycota</taxon>
        <taxon>Pezizomycotina</taxon>
        <taxon>Dothideomycetes</taxon>
        <taxon>Dothideomycetes incertae sedis</taxon>
        <taxon>Cryomyces</taxon>
    </lineage>
</organism>
<dbReference type="EMBL" id="JAVRRA010010568">
    <property type="protein sequence ID" value="KAK5241593.1"/>
    <property type="molecule type" value="Genomic_DNA"/>
</dbReference>
<feature type="non-terminal residue" evidence="1">
    <location>
        <position position="144"/>
    </location>
</feature>
<name>A0ABR0LTW3_9PEZI</name>
<dbReference type="GO" id="GO:0008889">
    <property type="term" value="F:glycerophosphodiester phosphodiesterase activity"/>
    <property type="evidence" value="ECO:0007669"/>
    <property type="project" value="UniProtKB-EC"/>
</dbReference>
<evidence type="ECO:0000313" key="2">
    <source>
        <dbReference type="Proteomes" id="UP001357485"/>
    </source>
</evidence>
<comment type="caution">
    <text evidence="1">The sequence shown here is derived from an EMBL/GenBank/DDBJ whole genome shotgun (WGS) entry which is preliminary data.</text>
</comment>